<dbReference type="EMBL" id="BAABBU010000032">
    <property type="protein sequence ID" value="GAA4148647.1"/>
    <property type="molecule type" value="Genomic_DNA"/>
</dbReference>
<keyword evidence="3" id="KW-1185">Reference proteome</keyword>
<evidence type="ECO:0000313" key="3">
    <source>
        <dbReference type="Proteomes" id="UP001501845"/>
    </source>
</evidence>
<evidence type="ECO:0000313" key="2">
    <source>
        <dbReference type="EMBL" id="GAA4148647.1"/>
    </source>
</evidence>
<feature type="compositionally biased region" description="Polar residues" evidence="1">
    <location>
        <begin position="1602"/>
        <end position="1611"/>
    </location>
</feature>
<name>A0ABP7Z6Y0_9ACTN</name>
<sequence>MAAGGRRGSAERVRERRRAAVRKRVHDKALVEVRGCLRDWDDGRDAAREAKAVAETIIAPEYEGRVLIELLQNAHDAHLAGAADGRIEIRLDEDEGEHGTLYVANGGKPFGGKNFKDLCSIALSSKRADAGIGHKGVGFKSVLHLCDAPEIYSVAREGSRVPDGFTFRFARLDDYDALAREVAPERAGFDDYLKENLLTLKVPVFLEEVPKSVHNFVRRGFVTIVRLPLKSADARSAAGAQVRELMDDSTPFELFLDRLERVRLERRVAGKTRGKTYDRQVQVLHQTRGLKVQLVTLRRRMRLIVVCGKVDPDRAREALTASIEKSGMRRDWMAWEKKAEVRVAVPVADPLREGRLYTFLPMGEQIPAPLRGFVHAPFFAEMNRRSFNEAVPWNGLLLDTVAETCARAVLATAEGRAPVPAGALVDLMCWRSPTALPRLTSAFQRLGHGIAQVPFIPVIATASGTRTSLHRAVLWEGKEHATAFTPHAVAASGVTDLLDPQLHSVRLRRLVSLARSVGTRLEPPPERLASWAERLAEAAASAPFDPGWWADFYYDLSQEFPDGSDLTGKRIVLTSGSASPAPAGGEGVFFDRESPRGGSLPALPDGLSGRLHFVHEGIAWTGKGRKRRAQGRTWLRTAGLVHEYGADRVLEVVAAALRADGEGGVEDGVRLACLRYACAVSHALETEGRRAPQLKDLRVPTRGGWQEASRAMFGPGWPGEHSSIDDTLTRFLERVRGLSSVLTQTEQRLLPRPEELCGDTLPVEAMGRFLERHGVAHGLRPRHEVFRTEVRGQDLNWPARFWVPNRRDLLPQWRTTAERWPNRRRVGYLKVAYHSRARSADVLPGQDDYAAFGEEDRRLYAELIVHGLAFSWPDSALEMHFVRHTDSAGTPWPTPLAAFLAHAPWIPQTTVPGAPAEGIVFATAGRTWWWQGAQSPPPFLGVVPATLRSRRSAKLVARLGLIGIRAWDDPGTALDRLGHLPNLVQAGPHLREGRHAHEIGQEYEKAWAQLLHADGGTRTADGGPATPQHRLLVHRAGALEPLDLTETDETVFVPDPDGAQNRALLDRVPVPVIPIRDRALGARVHAFLDHGATFDVQRCSDAAHDIQVDGLPVREAMRLPLTQYAGPWLLTLVAALVEFDEERASRTEPVTVAESTGLLRRCEVTVADEAVVWIAGHRLTENGTDRALLHPHPDRPCVVVVHSGPRTGWRVLRTAAPALAALIRAPYLADILWKALTRLEERGLKTDDVSEEDLADVLELRQHQLRAVLAERASQRSGSARLVPLLGCLDLDLAEELQQRVEEFPDRAALLAWLTARTGAPDAERLMRLLDDDDPERQLRSLSVTLAEANRAWHALSLPQIDNTDRHERQFATWLQRNRPALAERIRDAHADVHRSGRSLAAYVRLRGLPTLAPDPTWHTTLWDLTDQLLQAHADAWLTRSLPAQPPTSRALPPLTEVRDVSTAAVHQHLPRLRQLIQEWQRLHPTSHTVLPPPPQEVLRALDDEGLLDFEVLSTKALITWLSHHGHWPTDMPLSDRRAQLGLSPTRSSAPAGNSGMATGTGQSGAPVPGPQVALNGRLVPAGPDDLAALAREVAADLTPEQRATSATAVTTLAPRIPRPHTPSQPGTGSQGGSYQAAGNDQDRTVPVGVAGEAAVAAWLHKQFGVEPQDSWKSSLRVHGLAGAQPGDDRLGYDFLIHDGDAAYLYEVKASTGDSGEIILGESEVRRASRLAPGETYFIVYVTHVFDRDRRAITVLPNPFGAPDLAGYELVSTQLRLRFNIG</sequence>
<dbReference type="PANTHER" id="PTHR32387:SF0">
    <property type="entry name" value="PROTEIN NO VEIN"/>
    <property type="match status" value="1"/>
</dbReference>
<comment type="caution">
    <text evidence="2">The sequence shown here is derived from an EMBL/GenBank/DDBJ whole genome shotgun (WGS) entry which is preliminary data.</text>
</comment>
<accession>A0ABP7Z6Y0</accession>
<dbReference type="InterPro" id="IPR036890">
    <property type="entry name" value="HATPase_C_sf"/>
</dbReference>
<dbReference type="NCBIfam" id="NF047352">
    <property type="entry name" value="P_loop_sacsin"/>
    <property type="match status" value="1"/>
</dbReference>
<dbReference type="SUPFAM" id="SSF55874">
    <property type="entry name" value="ATPase domain of HSP90 chaperone/DNA topoisomerase II/histidine kinase"/>
    <property type="match status" value="1"/>
</dbReference>
<dbReference type="Gene3D" id="3.30.565.10">
    <property type="entry name" value="Histidine kinase-like ATPase, C-terminal domain"/>
    <property type="match status" value="1"/>
</dbReference>
<feature type="compositionally biased region" description="Polar residues" evidence="1">
    <location>
        <begin position="1543"/>
        <end position="1561"/>
    </location>
</feature>
<feature type="region of interest" description="Disordered" evidence="1">
    <location>
        <begin position="1542"/>
        <end position="1580"/>
    </location>
</feature>
<dbReference type="PANTHER" id="PTHR32387">
    <property type="entry name" value="WU:FJ29H11"/>
    <property type="match status" value="1"/>
</dbReference>
<dbReference type="RefSeq" id="WP_346157995.1">
    <property type="nucleotide sequence ID" value="NZ_BAABBU010000032.1"/>
</dbReference>
<dbReference type="InterPro" id="IPR052957">
    <property type="entry name" value="Auxin_embryo_med"/>
</dbReference>
<organism evidence="2 3">
    <name type="scientific">Streptomyces tunisiensis</name>
    <dbReference type="NCBI Taxonomy" id="948699"/>
    <lineage>
        <taxon>Bacteria</taxon>
        <taxon>Bacillati</taxon>
        <taxon>Actinomycetota</taxon>
        <taxon>Actinomycetes</taxon>
        <taxon>Kitasatosporales</taxon>
        <taxon>Streptomycetaceae</taxon>
        <taxon>Streptomyces</taxon>
    </lineage>
</organism>
<dbReference type="Proteomes" id="UP001501845">
    <property type="component" value="Unassembled WGS sequence"/>
</dbReference>
<proteinExistence type="predicted"/>
<gene>
    <name evidence="2" type="ORF">GCM10022285_56960</name>
</gene>
<protein>
    <submittedName>
        <fullName evidence="2">DUF3883 domain-containing protein</fullName>
    </submittedName>
</protein>
<reference evidence="3" key="1">
    <citation type="journal article" date="2019" name="Int. J. Syst. Evol. Microbiol.">
        <title>The Global Catalogue of Microorganisms (GCM) 10K type strain sequencing project: providing services to taxonomists for standard genome sequencing and annotation.</title>
        <authorList>
            <consortium name="The Broad Institute Genomics Platform"/>
            <consortium name="The Broad Institute Genome Sequencing Center for Infectious Disease"/>
            <person name="Wu L."/>
            <person name="Ma J."/>
        </authorList>
    </citation>
    <scope>NUCLEOTIDE SEQUENCE [LARGE SCALE GENOMIC DNA]</scope>
    <source>
        <strain evidence="3">JCM 17589</strain>
    </source>
</reference>
<feature type="region of interest" description="Disordered" evidence="1">
    <location>
        <begin position="1599"/>
        <end position="1643"/>
    </location>
</feature>
<evidence type="ECO:0000256" key="1">
    <source>
        <dbReference type="SAM" id="MobiDB-lite"/>
    </source>
</evidence>